<evidence type="ECO:0000313" key="9">
    <source>
        <dbReference type="Proteomes" id="UP000012960"/>
    </source>
</evidence>
<keyword evidence="9" id="KW-1185">Reference proteome</keyword>
<dbReference type="EnsemblPlants" id="Ma10_t01970.4">
    <property type="protein sequence ID" value="Ma10_p01970.4"/>
    <property type="gene ID" value="Ma10_g01970"/>
</dbReference>
<dbReference type="GO" id="GO:0051301">
    <property type="term" value="P:cell division"/>
    <property type="evidence" value="ECO:0007669"/>
    <property type="project" value="UniProtKB-KW"/>
</dbReference>
<evidence type="ECO:0000259" key="7">
    <source>
        <dbReference type="Pfam" id="PF12896"/>
    </source>
</evidence>
<feature type="domain" description="Anaphase-promoting complex subunit 4 long" evidence="7">
    <location>
        <begin position="276"/>
        <end position="478"/>
    </location>
</feature>
<dbReference type="PANTHER" id="PTHR13260">
    <property type="entry name" value="ANAPHASE PROMOTING COMPLEX SUBUNIT 4 APC4"/>
    <property type="match status" value="1"/>
</dbReference>
<keyword evidence="2" id="KW-0132">Cell division</keyword>
<dbReference type="InterPro" id="IPR015943">
    <property type="entry name" value="WD40/YVTN_repeat-like_dom_sf"/>
</dbReference>
<evidence type="ECO:0000313" key="8">
    <source>
        <dbReference type="EnsemblPlants" id="Ma10_p01970.4"/>
    </source>
</evidence>
<dbReference type="AlphaFoldDB" id="A0A804KRK8"/>
<dbReference type="Pfam" id="PF12896">
    <property type="entry name" value="ANAPC4"/>
    <property type="match status" value="1"/>
</dbReference>
<protein>
    <recommendedName>
        <fullName evidence="1">Anaphase-promoting complex subunit 4</fullName>
    </recommendedName>
</protein>
<dbReference type="GO" id="GO:0031145">
    <property type="term" value="P:anaphase-promoting complex-dependent catabolic process"/>
    <property type="evidence" value="ECO:0007669"/>
    <property type="project" value="InterPro"/>
</dbReference>
<dbReference type="InterPro" id="IPR024789">
    <property type="entry name" value="APC4"/>
</dbReference>
<evidence type="ECO:0000259" key="6">
    <source>
        <dbReference type="Pfam" id="PF12894"/>
    </source>
</evidence>
<dbReference type="Pfam" id="PF12894">
    <property type="entry name" value="ANAPC4_WD40"/>
    <property type="match status" value="1"/>
</dbReference>
<dbReference type="Gene3D" id="2.130.10.10">
    <property type="entry name" value="YVTN repeat-like/Quinoprotein amine dehydrogenase"/>
    <property type="match status" value="1"/>
</dbReference>
<organism evidence="8 9">
    <name type="scientific">Musa acuminata subsp. malaccensis</name>
    <name type="common">Wild banana</name>
    <name type="synonym">Musa malaccensis</name>
    <dbReference type="NCBI Taxonomy" id="214687"/>
    <lineage>
        <taxon>Eukaryota</taxon>
        <taxon>Viridiplantae</taxon>
        <taxon>Streptophyta</taxon>
        <taxon>Embryophyta</taxon>
        <taxon>Tracheophyta</taxon>
        <taxon>Spermatophyta</taxon>
        <taxon>Magnoliopsida</taxon>
        <taxon>Liliopsida</taxon>
        <taxon>Zingiberales</taxon>
        <taxon>Musaceae</taxon>
        <taxon>Musa</taxon>
    </lineage>
</organism>
<sequence length="783" mass="88047">MAEEAEVEMETAAGAVPVPFQLQLDKSIPFQINIAEWNPEKDLLAMVTEDSKVVLHRFNWQRLWMISPDGKVIALGLEDGSILLHDVENGKLLKSIKSHSVAVICLNWEEEAHIEKGEIDSAFVYEDRTRRFFPPAPRVPRMPGLNAGDAGFMDDLEDTFHELSTSPRQHFNMLSSGDKDGCICFSIFGIFPIGKINIHKLSLCAPFLDKTATFQLLNASIHQLALSKDLSQLVVLSFGELEENLVKPKGKNVQKDEEYAEVQKFSHTGDSSVGLHCLLLNTSIFLDRKNELQQVAQQASSIEDLVEVVRASLSVMSKQWSEAMHSFHEKFDPLSSLIVSHGLDSNPQDEFLSVLFGARTSPPLHQFLVNSLGEAGLKRVCKAVDTAGKELHSVIHEHLQPAVEIIGFRIAELRGLSRWRARYHIIGLDEKLIDSATEKAGMLLVHVERFLRILAIVLYQFQNFFNWVLRYIKILMSEPIDQIQPANSELIVVFLKFLLDHDPIGELLEVNKIIEVDVDTMQRIEQLVMFGGYSDTNYLEKTLSDEFNQLEQCLKEAFLLQFTTISQKIHCEDLMPLYKVGYTPEVSSSDAPTSIFYYKGDHGATSEVCTDGDSRVDYICFKVPDESLELTNCIGIIRGFANGLDPVQKRVTSPEAILLCIPDAFQCIDLSLYKENQIVLLLNEATSTSESTMRSLVMMVQISDFCFLPLSRRTPANLWTLQILKASAVDMHLEIGKVRYISEPVTSPLAVSASRGLACVFTSRRHAMVYILDEDEDETSDID</sequence>
<dbReference type="PANTHER" id="PTHR13260:SF0">
    <property type="entry name" value="ANAPHASE-PROMOTING COMPLEX SUBUNIT 4"/>
    <property type="match status" value="1"/>
</dbReference>
<name>A0A804KRK8_MUSAM</name>
<reference evidence="8" key="1">
    <citation type="submission" date="2021-05" db="UniProtKB">
        <authorList>
            <consortium name="EnsemblPlants"/>
        </authorList>
    </citation>
    <scope>IDENTIFICATION</scope>
    <source>
        <strain evidence="8">subsp. malaccensis</strain>
    </source>
</reference>
<dbReference type="Gramene" id="Ma10_t01970.4">
    <property type="protein sequence ID" value="Ma10_p01970.4"/>
    <property type="gene ID" value="Ma10_g01970"/>
</dbReference>
<keyword evidence="4" id="KW-0833">Ubl conjugation pathway</keyword>
<dbReference type="Proteomes" id="UP000012960">
    <property type="component" value="Unplaced"/>
</dbReference>
<dbReference type="InterPro" id="IPR024977">
    <property type="entry name" value="Apc4-like_WD40_dom"/>
</dbReference>
<evidence type="ECO:0000256" key="1">
    <source>
        <dbReference type="ARBA" id="ARBA00016067"/>
    </source>
</evidence>
<keyword evidence="3" id="KW-0498">Mitosis</keyword>
<evidence type="ECO:0000256" key="4">
    <source>
        <dbReference type="ARBA" id="ARBA00022786"/>
    </source>
</evidence>
<accession>A0A804KRK8</accession>
<evidence type="ECO:0000256" key="2">
    <source>
        <dbReference type="ARBA" id="ARBA00022618"/>
    </source>
</evidence>
<dbReference type="SUPFAM" id="SSF117289">
    <property type="entry name" value="Nucleoporin domain"/>
    <property type="match status" value="1"/>
</dbReference>
<feature type="domain" description="Anaphase-promoting complex subunit 4-like WD40" evidence="6">
    <location>
        <begin position="36"/>
        <end position="110"/>
    </location>
</feature>
<dbReference type="InterPro" id="IPR024790">
    <property type="entry name" value="APC4_long_dom"/>
</dbReference>
<dbReference type="GO" id="GO:0005680">
    <property type="term" value="C:anaphase-promoting complex"/>
    <property type="evidence" value="ECO:0007669"/>
    <property type="project" value="InterPro"/>
</dbReference>
<proteinExistence type="predicted"/>
<evidence type="ECO:0000256" key="3">
    <source>
        <dbReference type="ARBA" id="ARBA00022776"/>
    </source>
</evidence>
<evidence type="ECO:0000256" key="5">
    <source>
        <dbReference type="ARBA" id="ARBA00023306"/>
    </source>
</evidence>
<keyword evidence="5" id="KW-0131">Cell cycle</keyword>